<protein>
    <recommendedName>
        <fullName evidence="4">DUF2933 domain-containing protein</fullName>
    </recommendedName>
</protein>
<accession>A0ABW1L0Z5</accession>
<evidence type="ECO:0008006" key="4">
    <source>
        <dbReference type="Google" id="ProtNLM"/>
    </source>
</evidence>
<dbReference type="RefSeq" id="WP_379882090.1">
    <property type="nucleotide sequence ID" value="NZ_JBHPON010000002.1"/>
</dbReference>
<keyword evidence="1" id="KW-1133">Transmembrane helix</keyword>
<organism evidence="2 3">
    <name type="scientific">Hyphococcus aureus</name>
    <dbReference type="NCBI Taxonomy" id="2666033"/>
    <lineage>
        <taxon>Bacteria</taxon>
        <taxon>Pseudomonadati</taxon>
        <taxon>Pseudomonadota</taxon>
        <taxon>Alphaproteobacteria</taxon>
        <taxon>Parvularculales</taxon>
        <taxon>Parvularculaceae</taxon>
        <taxon>Hyphococcus</taxon>
    </lineage>
</organism>
<name>A0ABW1L0Z5_9PROT</name>
<proteinExistence type="predicted"/>
<evidence type="ECO:0000313" key="2">
    <source>
        <dbReference type="EMBL" id="MFC6036668.1"/>
    </source>
</evidence>
<sequence>MKIEQHSGLGMIWFIGWLFSIGFLKLGFWKGLLALFIWPYFFGVHFADHTAHHMGAAPIESHQEQSQP</sequence>
<dbReference type="Proteomes" id="UP001596116">
    <property type="component" value="Unassembled WGS sequence"/>
</dbReference>
<keyword evidence="1" id="KW-0472">Membrane</keyword>
<reference evidence="2 3" key="1">
    <citation type="submission" date="2024-09" db="EMBL/GenBank/DDBJ databases">
        <authorList>
            <person name="Zhang Z.-H."/>
        </authorList>
    </citation>
    <scope>NUCLEOTIDE SEQUENCE [LARGE SCALE GENOMIC DNA]</scope>
    <source>
        <strain evidence="2 3">HHTR114</strain>
    </source>
</reference>
<comment type="caution">
    <text evidence="2">The sequence shown here is derived from an EMBL/GenBank/DDBJ whole genome shotgun (WGS) entry which is preliminary data.</text>
</comment>
<gene>
    <name evidence="2" type="ORF">ACFMB1_14005</name>
</gene>
<evidence type="ECO:0000313" key="3">
    <source>
        <dbReference type="Proteomes" id="UP001596116"/>
    </source>
</evidence>
<feature type="transmembrane region" description="Helical" evidence="1">
    <location>
        <begin position="12"/>
        <end position="38"/>
    </location>
</feature>
<keyword evidence="3" id="KW-1185">Reference proteome</keyword>
<evidence type="ECO:0000256" key="1">
    <source>
        <dbReference type="SAM" id="Phobius"/>
    </source>
</evidence>
<keyword evidence="1" id="KW-0812">Transmembrane</keyword>
<dbReference type="EMBL" id="JBHPON010000002">
    <property type="protein sequence ID" value="MFC6036668.1"/>
    <property type="molecule type" value="Genomic_DNA"/>
</dbReference>